<dbReference type="Proteomes" id="UP000243528">
    <property type="component" value="Unassembled WGS sequence"/>
</dbReference>
<dbReference type="RefSeq" id="WP_106536135.1">
    <property type="nucleotide sequence ID" value="NZ_ML142901.1"/>
</dbReference>
<protein>
    <recommendedName>
        <fullName evidence="4">ATP synthase F0 subunit B</fullName>
    </recommendedName>
</protein>
<evidence type="ECO:0000313" key="3">
    <source>
        <dbReference type="Proteomes" id="UP000243528"/>
    </source>
</evidence>
<keyword evidence="3" id="KW-1185">Reference proteome</keyword>
<organism evidence="2 3">
    <name type="scientific">Haloactinopolyspora alba</name>
    <dbReference type="NCBI Taxonomy" id="648780"/>
    <lineage>
        <taxon>Bacteria</taxon>
        <taxon>Bacillati</taxon>
        <taxon>Actinomycetota</taxon>
        <taxon>Actinomycetes</taxon>
        <taxon>Jiangellales</taxon>
        <taxon>Jiangellaceae</taxon>
        <taxon>Haloactinopolyspora</taxon>
    </lineage>
</organism>
<reference evidence="2 3" key="1">
    <citation type="submission" date="2018-03" db="EMBL/GenBank/DDBJ databases">
        <title>Genomic Encyclopedia of Archaeal and Bacterial Type Strains, Phase II (KMG-II): from individual species to whole genera.</title>
        <authorList>
            <person name="Goeker M."/>
        </authorList>
    </citation>
    <scope>NUCLEOTIDE SEQUENCE [LARGE SCALE GENOMIC DNA]</scope>
    <source>
        <strain evidence="2 3">DSM 45211</strain>
    </source>
</reference>
<gene>
    <name evidence="2" type="ORF">CLV30_10347</name>
</gene>
<dbReference type="EMBL" id="PYGE01000003">
    <property type="protein sequence ID" value="PSL05896.1"/>
    <property type="molecule type" value="Genomic_DNA"/>
</dbReference>
<evidence type="ECO:0008006" key="4">
    <source>
        <dbReference type="Google" id="ProtNLM"/>
    </source>
</evidence>
<accession>A0A2P8E8T3</accession>
<evidence type="ECO:0000256" key="1">
    <source>
        <dbReference type="SAM" id="MobiDB-lite"/>
    </source>
</evidence>
<dbReference type="OrthoDB" id="3291843at2"/>
<evidence type="ECO:0000313" key="2">
    <source>
        <dbReference type="EMBL" id="PSL05896.1"/>
    </source>
</evidence>
<dbReference type="AlphaFoldDB" id="A0A2P8E8T3"/>
<name>A0A2P8E8T3_9ACTN</name>
<comment type="caution">
    <text evidence="2">The sequence shown here is derived from an EMBL/GenBank/DDBJ whole genome shotgun (WGS) entry which is preliminary data.</text>
</comment>
<feature type="region of interest" description="Disordered" evidence="1">
    <location>
        <begin position="177"/>
        <end position="202"/>
    </location>
</feature>
<proteinExistence type="predicted"/>
<sequence>MEVHEKITEIVAMVDSARTMPMSSTAMVNKQQLLVLLDEVRECLPENLRAAEAVLGQREALLVEARGNAEKVVGEARDEHARLVDDHSVTQAARIEADEILRVAHDQAQAIRDDADDYVDAKLARLEVAAQRIVETVRDGREQLQHPTPFDELAHRRNGHELDERADAGGADVVVGDGALADDGDAAGASEEVTVAETKHAP</sequence>